<keyword evidence="3" id="KW-1185">Reference proteome</keyword>
<evidence type="ECO:0000313" key="2">
    <source>
        <dbReference type="EMBL" id="KAL1410799.1"/>
    </source>
</evidence>
<name>A0ABR3Q7T0_9TREE</name>
<sequence length="468" mass="51009">MTIDIRTLPDFTRALPIREITPRAPAKCHYGDRRRGAFPFTAGVPESFARSWRANGTVHDVSPVIHVDQHVYNSHLRHNTGEFTGFLMDPAVVHAALHPRFAVHLPFLEPLEFLTGPKGQALMQQFTFKRFANAAFNKLRNGGDSTAEFFENFARDIPCYIKEPKIQCDGCIRRTSGSDDDMPCPCVLVNLGRLNAPRADDRGVTAYVLKCFACGERGEPCTFSLAQGAREFQGVTLFARVVRNPRPDMALREMIWWKDQRYGVDVVPIPPAPIDTSGSAPGTNNGNGVAPAASSGDPSPLDAEESNINNVAPATDSTDPSAPSTGEINTNGVAPAASSSTDTSAPPVGERSSHPSKRRRTNKANNVNPSAKVKKYKNWYKRRRPAKNTWIDSRQWGDYLRLSTPEIIAQSAARVAIAAQRDVDPITTALVTGGLLPTQHEEAFPSDSAVPVASAGQKRKRSPSPGYA</sequence>
<dbReference type="Proteomes" id="UP001565368">
    <property type="component" value="Unassembled WGS sequence"/>
</dbReference>
<feature type="region of interest" description="Disordered" evidence="1">
    <location>
        <begin position="439"/>
        <end position="468"/>
    </location>
</feature>
<reference evidence="2 3" key="1">
    <citation type="submission" date="2023-08" db="EMBL/GenBank/DDBJ databases">
        <title>Annotated Genome Sequence of Vanrija albida AlHP1.</title>
        <authorList>
            <person name="Herzog R."/>
        </authorList>
    </citation>
    <scope>NUCLEOTIDE SEQUENCE [LARGE SCALE GENOMIC DNA]</scope>
    <source>
        <strain evidence="2 3">AlHP1</strain>
    </source>
</reference>
<feature type="compositionally biased region" description="Low complexity" evidence="1">
    <location>
        <begin position="334"/>
        <end position="347"/>
    </location>
</feature>
<dbReference type="EMBL" id="JBBXJM010000002">
    <property type="protein sequence ID" value="KAL1410799.1"/>
    <property type="molecule type" value="Genomic_DNA"/>
</dbReference>
<evidence type="ECO:0000256" key="1">
    <source>
        <dbReference type="SAM" id="MobiDB-lite"/>
    </source>
</evidence>
<protein>
    <recommendedName>
        <fullName evidence="4">CxC5 like cysteine cluster associated with KDZ domain-containing protein</fullName>
    </recommendedName>
</protein>
<feature type="region of interest" description="Disordered" evidence="1">
    <location>
        <begin position="273"/>
        <end position="376"/>
    </location>
</feature>
<dbReference type="GeneID" id="95982784"/>
<gene>
    <name evidence="2" type="ORF">Q8F55_001741</name>
</gene>
<organism evidence="2 3">
    <name type="scientific">Vanrija albida</name>
    <dbReference type="NCBI Taxonomy" id="181172"/>
    <lineage>
        <taxon>Eukaryota</taxon>
        <taxon>Fungi</taxon>
        <taxon>Dikarya</taxon>
        <taxon>Basidiomycota</taxon>
        <taxon>Agaricomycotina</taxon>
        <taxon>Tremellomycetes</taxon>
        <taxon>Trichosporonales</taxon>
        <taxon>Trichosporonaceae</taxon>
        <taxon>Vanrija</taxon>
    </lineage>
</organism>
<evidence type="ECO:0000313" key="3">
    <source>
        <dbReference type="Proteomes" id="UP001565368"/>
    </source>
</evidence>
<feature type="compositionally biased region" description="Polar residues" evidence="1">
    <location>
        <begin position="276"/>
        <end position="287"/>
    </location>
</feature>
<accession>A0ABR3Q7T0</accession>
<comment type="caution">
    <text evidence="2">The sequence shown here is derived from an EMBL/GenBank/DDBJ whole genome shotgun (WGS) entry which is preliminary data.</text>
</comment>
<feature type="compositionally biased region" description="Polar residues" evidence="1">
    <location>
        <begin position="306"/>
        <end position="332"/>
    </location>
</feature>
<evidence type="ECO:0008006" key="4">
    <source>
        <dbReference type="Google" id="ProtNLM"/>
    </source>
</evidence>
<proteinExistence type="predicted"/>
<dbReference type="RefSeq" id="XP_069210743.1">
    <property type="nucleotide sequence ID" value="XM_069350357.1"/>
</dbReference>